<evidence type="ECO:0000256" key="2">
    <source>
        <dbReference type="SAM" id="Phobius"/>
    </source>
</evidence>
<keyword evidence="2" id="KW-1133">Transmembrane helix</keyword>
<sequence>MKATAVLGQREKSPTGCKQSLRNDSSRRQRVLKVFSVYGVFWAVGGRYAGRIHARHKRAFFASSGAPFGSFQLELRVLSASFYKTVSLFVSFKRSVKAELYASHPQKALLVCKSVTFRPMTRVPSSRRRCEVEAAVEAGEERPFEMQQRADLECSLKLTTHRQYVELVGSETVR</sequence>
<gene>
    <name evidence="3" type="ORF">PXEA_LOCUS27331</name>
</gene>
<dbReference type="Proteomes" id="UP000784294">
    <property type="component" value="Unassembled WGS sequence"/>
</dbReference>
<feature type="region of interest" description="Disordered" evidence="1">
    <location>
        <begin position="1"/>
        <end position="23"/>
    </location>
</feature>
<comment type="caution">
    <text evidence="3">The sequence shown here is derived from an EMBL/GenBank/DDBJ whole genome shotgun (WGS) entry which is preliminary data.</text>
</comment>
<protein>
    <submittedName>
        <fullName evidence="3">Uncharacterized protein</fullName>
    </submittedName>
</protein>
<dbReference type="EMBL" id="CAAALY010246614">
    <property type="protein sequence ID" value="VEL33891.1"/>
    <property type="molecule type" value="Genomic_DNA"/>
</dbReference>
<feature type="transmembrane region" description="Helical" evidence="2">
    <location>
        <begin position="31"/>
        <end position="50"/>
    </location>
</feature>
<evidence type="ECO:0000256" key="1">
    <source>
        <dbReference type="SAM" id="MobiDB-lite"/>
    </source>
</evidence>
<name>A0A3S5ANH4_9PLAT</name>
<keyword evidence="4" id="KW-1185">Reference proteome</keyword>
<proteinExistence type="predicted"/>
<evidence type="ECO:0000313" key="4">
    <source>
        <dbReference type="Proteomes" id="UP000784294"/>
    </source>
</evidence>
<keyword evidence="2" id="KW-0812">Transmembrane</keyword>
<keyword evidence="2" id="KW-0472">Membrane</keyword>
<dbReference type="AlphaFoldDB" id="A0A3S5ANH4"/>
<reference evidence="3" key="1">
    <citation type="submission" date="2018-11" db="EMBL/GenBank/DDBJ databases">
        <authorList>
            <consortium name="Pathogen Informatics"/>
        </authorList>
    </citation>
    <scope>NUCLEOTIDE SEQUENCE</scope>
</reference>
<organism evidence="3 4">
    <name type="scientific">Protopolystoma xenopodis</name>
    <dbReference type="NCBI Taxonomy" id="117903"/>
    <lineage>
        <taxon>Eukaryota</taxon>
        <taxon>Metazoa</taxon>
        <taxon>Spiralia</taxon>
        <taxon>Lophotrochozoa</taxon>
        <taxon>Platyhelminthes</taxon>
        <taxon>Monogenea</taxon>
        <taxon>Polyopisthocotylea</taxon>
        <taxon>Polystomatidea</taxon>
        <taxon>Polystomatidae</taxon>
        <taxon>Protopolystoma</taxon>
    </lineage>
</organism>
<evidence type="ECO:0000313" key="3">
    <source>
        <dbReference type="EMBL" id="VEL33891.1"/>
    </source>
</evidence>
<accession>A0A3S5ANH4</accession>